<evidence type="ECO:0000313" key="1">
    <source>
        <dbReference type="EMBL" id="MCJ0825966.1"/>
    </source>
</evidence>
<dbReference type="RefSeq" id="WP_243320983.1">
    <property type="nucleotide sequence ID" value="NZ_JALGCL010000002.1"/>
</dbReference>
<name>A0ABT0A4R3_9GAMM</name>
<organism evidence="1 2">
    <name type="scientific">Cognatiluteimonas sedimenti</name>
    <dbReference type="NCBI Taxonomy" id="2927791"/>
    <lineage>
        <taxon>Bacteria</taxon>
        <taxon>Pseudomonadati</taxon>
        <taxon>Pseudomonadota</taxon>
        <taxon>Gammaproteobacteria</taxon>
        <taxon>Lysobacterales</taxon>
        <taxon>Lysobacteraceae</taxon>
        <taxon>Cognatiluteimonas</taxon>
    </lineage>
</organism>
<accession>A0ABT0A4R3</accession>
<proteinExistence type="predicted"/>
<comment type="caution">
    <text evidence="1">The sequence shown here is derived from an EMBL/GenBank/DDBJ whole genome shotgun (WGS) entry which is preliminary data.</text>
</comment>
<evidence type="ECO:0008006" key="3">
    <source>
        <dbReference type="Google" id="ProtNLM"/>
    </source>
</evidence>
<keyword evidence="2" id="KW-1185">Reference proteome</keyword>
<gene>
    <name evidence="1" type="ORF">MQC88_08360</name>
</gene>
<dbReference type="Proteomes" id="UP001165423">
    <property type="component" value="Unassembled WGS sequence"/>
</dbReference>
<sequence>MSAEPATGPATPRRVARIVLVVALVLLALGLALRIAVQPQRATTFLLDRIGRSLGLEISAVGRAEYRLRGTPQLVLRDVVAREPGAATPLLRAGRIFVSLPWSTLRARGGVLAATRLELDAPVLDLPAMQHWLATRPPSARRLPTLSAGLHIRDGSIRNDDWRIDGIDAELPLLAADRPLHARLRGRYLDPPLAIPVDLAVAILRPGALVDGQATGFATAGNIVVARGSDWRLPATVKLSGPLRLGKDDLRITPARLGVAARYESGTTRLPFAFGAHGPLLFDEAVWTLSPAGVSLRGRGAGAATPIPSLGAHGSLALGRRLVLRLQGALADWPPTWPALPAPLGQSRSPLPFALDYVGQPDLSGIAGLELRRDASHFDGRFRLRDVTAWIAADNDTVSPLPPMDGTASAPQIEIAGAQLQGVEITIDDPGVPDAGQ</sequence>
<dbReference type="EMBL" id="JALGCL010000002">
    <property type="protein sequence ID" value="MCJ0825966.1"/>
    <property type="molecule type" value="Genomic_DNA"/>
</dbReference>
<protein>
    <recommendedName>
        <fullName evidence="3">AsmA family protein</fullName>
    </recommendedName>
</protein>
<evidence type="ECO:0000313" key="2">
    <source>
        <dbReference type="Proteomes" id="UP001165423"/>
    </source>
</evidence>
<reference evidence="1 2" key="1">
    <citation type="submission" date="2022-03" db="EMBL/GenBank/DDBJ databases">
        <title>Luteimonas soily sp. nov., a novel bacterium isolated from the soil.</title>
        <authorList>
            <person name="Zhang X."/>
        </authorList>
    </citation>
    <scope>NUCLEOTIDE SEQUENCE [LARGE SCALE GENOMIC DNA]</scope>
    <source>
        <strain evidence="1 2">50</strain>
    </source>
</reference>